<organism evidence="2 3">
    <name type="scientific">Trachymyrmex cornetzi</name>
    <dbReference type="NCBI Taxonomy" id="471704"/>
    <lineage>
        <taxon>Eukaryota</taxon>
        <taxon>Metazoa</taxon>
        <taxon>Ecdysozoa</taxon>
        <taxon>Arthropoda</taxon>
        <taxon>Hexapoda</taxon>
        <taxon>Insecta</taxon>
        <taxon>Pterygota</taxon>
        <taxon>Neoptera</taxon>
        <taxon>Endopterygota</taxon>
        <taxon>Hymenoptera</taxon>
        <taxon>Apocrita</taxon>
        <taxon>Aculeata</taxon>
        <taxon>Formicoidea</taxon>
        <taxon>Formicidae</taxon>
        <taxon>Myrmicinae</taxon>
        <taxon>Trachymyrmex</taxon>
    </lineage>
</organism>
<name>A0A195ELS8_9HYME</name>
<dbReference type="Proteomes" id="UP000078492">
    <property type="component" value="Unassembled WGS sequence"/>
</dbReference>
<feature type="region of interest" description="Disordered" evidence="1">
    <location>
        <begin position="21"/>
        <end position="41"/>
    </location>
</feature>
<dbReference type="AlphaFoldDB" id="A0A195ELS8"/>
<gene>
    <name evidence="2" type="ORF">ALC57_01797</name>
</gene>
<protein>
    <submittedName>
        <fullName evidence="2">Uncharacterized protein</fullName>
    </submittedName>
</protein>
<keyword evidence="3" id="KW-1185">Reference proteome</keyword>
<evidence type="ECO:0000313" key="2">
    <source>
        <dbReference type="EMBL" id="KYN28834.1"/>
    </source>
</evidence>
<proteinExistence type="predicted"/>
<sequence length="74" mass="8444">MVHRPWEVAAIARKIDSVKESNKNHSVISSESARRGFVNQGERKTSMKSMVYVTETELAAGETQKEYTRSSWIE</sequence>
<evidence type="ECO:0000256" key="1">
    <source>
        <dbReference type="SAM" id="MobiDB-lite"/>
    </source>
</evidence>
<evidence type="ECO:0000313" key="3">
    <source>
        <dbReference type="Proteomes" id="UP000078492"/>
    </source>
</evidence>
<accession>A0A195ELS8</accession>
<reference evidence="2 3" key="1">
    <citation type="submission" date="2015-09" db="EMBL/GenBank/DDBJ databases">
        <title>Trachymyrmex cornetzi WGS genome.</title>
        <authorList>
            <person name="Nygaard S."/>
            <person name="Hu H."/>
            <person name="Boomsma J."/>
            <person name="Zhang G."/>
        </authorList>
    </citation>
    <scope>NUCLEOTIDE SEQUENCE [LARGE SCALE GENOMIC DNA]</scope>
    <source>
        <strain evidence="2">Tcor2-1</strain>
        <tissue evidence="2">Whole body</tissue>
    </source>
</reference>
<dbReference type="EMBL" id="KQ978739">
    <property type="protein sequence ID" value="KYN28834.1"/>
    <property type="molecule type" value="Genomic_DNA"/>
</dbReference>